<accession>A0A418PU49</accession>
<proteinExistence type="predicted"/>
<sequence length="74" mass="8568">MYLKDGIEINKIWQQEIDLLEELEEKEEEIKIGFEWIESFHLSRIGNGFEVALGFTELFFPLGGNLLAEIPPEA</sequence>
<protein>
    <submittedName>
        <fullName evidence="1">Uncharacterized protein</fullName>
    </submittedName>
</protein>
<comment type="caution">
    <text evidence="1">The sequence shown here is derived from an EMBL/GenBank/DDBJ whole genome shotgun (WGS) entry which is preliminary data.</text>
</comment>
<organism evidence="1 2">
    <name type="scientific">Algoriphagus lacus</name>
    <dbReference type="NCBI Taxonomy" id="2056311"/>
    <lineage>
        <taxon>Bacteria</taxon>
        <taxon>Pseudomonadati</taxon>
        <taxon>Bacteroidota</taxon>
        <taxon>Cytophagia</taxon>
        <taxon>Cytophagales</taxon>
        <taxon>Cyclobacteriaceae</taxon>
        <taxon>Algoriphagus</taxon>
    </lineage>
</organism>
<dbReference type="EMBL" id="QXML01000002">
    <property type="protein sequence ID" value="RIW17091.1"/>
    <property type="molecule type" value="Genomic_DNA"/>
</dbReference>
<evidence type="ECO:0000313" key="1">
    <source>
        <dbReference type="EMBL" id="RIW17091.1"/>
    </source>
</evidence>
<dbReference type="Proteomes" id="UP000283522">
    <property type="component" value="Unassembled WGS sequence"/>
</dbReference>
<gene>
    <name evidence="1" type="ORF">D0X99_04855</name>
</gene>
<reference evidence="1 2" key="1">
    <citation type="submission" date="2018-09" db="EMBL/GenBank/DDBJ databases">
        <authorList>
            <person name="Wang X."/>
            <person name="Du Z."/>
        </authorList>
    </citation>
    <scope>NUCLEOTIDE SEQUENCE [LARGE SCALE GENOMIC DNA]</scope>
    <source>
        <strain evidence="1 2">N3</strain>
    </source>
</reference>
<dbReference type="AlphaFoldDB" id="A0A418PU49"/>
<evidence type="ECO:0000313" key="2">
    <source>
        <dbReference type="Proteomes" id="UP000283522"/>
    </source>
</evidence>
<name>A0A418PU49_9BACT</name>
<keyword evidence="2" id="KW-1185">Reference proteome</keyword>